<dbReference type="STRING" id="641691.SAMN05421636_103310"/>
<dbReference type="PROSITE" id="PS00059">
    <property type="entry name" value="ADH_ZINC"/>
    <property type="match status" value="1"/>
</dbReference>
<name>A0A1G7ADE6_9FLAO</name>
<keyword evidence="2" id="KW-1185">Reference proteome</keyword>
<gene>
    <name evidence="1" type="ORF">SAMN05421636_103310</name>
</gene>
<accession>A0A1G7ADE6</accession>
<reference evidence="1 2" key="1">
    <citation type="submission" date="2016-10" db="EMBL/GenBank/DDBJ databases">
        <authorList>
            <person name="de Groot N.N."/>
        </authorList>
    </citation>
    <scope>NUCLEOTIDE SEQUENCE [LARGE SCALE GENOMIC DNA]</scope>
    <source>
        <strain evidence="1 2">DSM 23421</strain>
    </source>
</reference>
<dbReference type="GO" id="GO:0016491">
    <property type="term" value="F:oxidoreductase activity"/>
    <property type="evidence" value="ECO:0007669"/>
    <property type="project" value="InterPro"/>
</dbReference>
<evidence type="ECO:0000313" key="2">
    <source>
        <dbReference type="Proteomes" id="UP000199109"/>
    </source>
</evidence>
<sequence length="93" mass="10454">MTQYHIGTDGTKWVHRPYFFWSDMGTEGQKRCRIQWIFMARGRKGRAALSPIVLSCGHEGVGRTLAEGIAAEGFPTSAGAWHYFLSRYNGPSM</sequence>
<dbReference type="RefSeq" id="WP_091867046.1">
    <property type="nucleotide sequence ID" value="NZ_FNAO01000003.1"/>
</dbReference>
<protein>
    <submittedName>
        <fullName evidence="1">Uncharacterized protein</fullName>
    </submittedName>
</protein>
<dbReference type="AlphaFoldDB" id="A0A1G7ADE6"/>
<organism evidence="1 2">
    <name type="scientific">Pricia antarctica</name>
    <dbReference type="NCBI Taxonomy" id="641691"/>
    <lineage>
        <taxon>Bacteria</taxon>
        <taxon>Pseudomonadati</taxon>
        <taxon>Bacteroidota</taxon>
        <taxon>Flavobacteriia</taxon>
        <taxon>Flavobacteriales</taxon>
        <taxon>Flavobacteriaceae</taxon>
        <taxon>Pricia</taxon>
    </lineage>
</organism>
<dbReference type="InterPro" id="IPR002328">
    <property type="entry name" value="ADH_Zn_CS"/>
</dbReference>
<proteinExistence type="predicted"/>
<evidence type="ECO:0000313" key="1">
    <source>
        <dbReference type="EMBL" id="SDE12055.1"/>
    </source>
</evidence>
<dbReference type="Proteomes" id="UP000199109">
    <property type="component" value="Unassembled WGS sequence"/>
</dbReference>
<dbReference type="EMBL" id="FNAO01000003">
    <property type="protein sequence ID" value="SDE12055.1"/>
    <property type="molecule type" value="Genomic_DNA"/>
</dbReference>
<dbReference type="GO" id="GO:0008270">
    <property type="term" value="F:zinc ion binding"/>
    <property type="evidence" value="ECO:0007669"/>
    <property type="project" value="InterPro"/>
</dbReference>